<evidence type="ECO:0000313" key="1">
    <source>
        <dbReference type="EMBL" id="ENN88470.1"/>
    </source>
</evidence>
<accession>N6V3M5</accession>
<keyword evidence="2" id="KW-1185">Reference proteome</keyword>
<dbReference type="AlphaFoldDB" id="N6V3M5"/>
<comment type="caution">
    <text evidence="1">The sequence shown here is derived from an EMBL/GenBank/DDBJ whole genome shotgun (WGS) entry which is preliminary data.</text>
</comment>
<dbReference type="Proteomes" id="UP000012429">
    <property type="component" value="Unassembled WGS sequence"/>
</dbReference>
<protein>
    <submittedName>
        <fullName evidence="1">Uncharacterized protein</fullName>
    </submittedName>
</protein>
<organism evidence="1 2">
    <name type="scientific">Rhizobium freirei PRF 81</name>
    <dbReference type="NCBI Taxonomy" id="363754"/>
    <lineage>
        <taxon>Bacteria</taxon>
        <taxon>Pseudomonadati</taxon>
        <taxon>Pseudomonadota</taxon>
        <taxon>Alphaproteobacteria</taxon>
        <taxon>Hyphomicrobiales</taxon>
        <taxon>Rhizobiaceae</taxon>
        <taxon>Rhizobium/Agrobacterium group</taxon>
        <taxon>Rhizobium</taxon>
    </lineage>
</organism>
<gene>
    <name evidence="1" type="ORF">RHSP_81324</name>
</gene>
<proteinExistence type="predicted"/>
<reference evidence="1 2" key="1">
    <citation type="journal article" date="2012" name="BMC Genomics">
        <title>Genomic basis of broad host range and environmental adaptability of Rhizobium tropici CIAT 899 and Rhizobium sp. PRF 81 which are used in inoculants for common bean (Phaseolus vulgaris L.).</title>
        <authorList>
            <person name="Ormeno-Orrillo E."/>
            <person name="Menna P."/>
            <person name="Almeida L.G."/>
            <person name="Ollero F.J."/>
            <person name="Nicolas M.F."/>
            <person name="Pains Rodrigues E."/>
            <person name="Shigueyoshi Nakatani A."/>
            <person name="Silva Batista J.S."/>
            <person name="Oliveira Chueire L.M."/>
            <person name="Souza R.C."/>
            <person name="Ribeiro Vasconcelos A.T."/>
            <person name="Megias M."/>
            <person name="Hungria M."/>
            <person name="Martinez-Romero E."/>
        </authorList>
    </citation>
    <scope>NUCLEOTIDE SEQUENCE [LARGE SCALE GENOMIC DNA]</scope>
    <source>
        <strain evidence="1 2">PRF 81</strain>
    </source>
</reference>
<evidence type="ECO:0000313" key="2">
    <source>
        <dbReference type="Proteomes" id="UP000012429"/>
    </source>
</evidence>
<name>N6V3M5_9HYPH</name>
<sequence length="313" mass="34231">MRLQLRDQIHVGRDHRSQHEIAAAGDGIAMQDDRLRSARHLDRTVGIAAVDDIRRIRAGTEGLLALDEFKLAAAAEAIAHAIGFRRHLPLVGKEIALRLLGQPIPVEPRQDPQLGRRARLAAKLLGNGSARAANGTGADWKLVAGNDRPTAKTTKCADDIGRSATQRFRNVDAARHRNADPRAGLQKVKAYGLPCLDLERRPSRLDFAIDPDRHIGAGDRDQRIIQKFELRPHEDGLQPCGTLFIADKEICRAHSIAIHCAADGNAEMEIAGPPEILNGGGKTVMKNLNGHAARPPAWCCSRRYRPDIGADRN</sequence>
<dbReference type="EMBL" id="AQHN01000027">
    <property type="protein sequence ID" value="ENN88470.1"/>
    <property type="molecule type" value="Genomic_DNA"/>
</dbReference>